<dbReference type="RefSeq" id="WP_002934541.1">
    <property type="nucleotide sequence ID" value="NZ_CP071430.1"/>
</dbReference>
<proteinExistence type="predicted"/>
<sequence length="75" mass="9260">MDYFEERFKGILENFKFSLRMYRDDWTRCEACYRASLGEMESLFNHHDCHDSFSKRLMDCKNDFQRLLKKEYLGI</sequence>
<gene>
    <name evidence="1" type="ORF">NCTC11085_02230</name>
</gene>
<accession>A0A2X3VYV4</accession>
<evidence type="ECO:0008006" key="3">
    <source>
        <dbReference type="Google" id="ProtNLM"/>
    </source>
</evidence>
<reference evidence="1 2" key="1">
    <citation type="submission" date="2018-06" db="EMBL/GenBank/DDBJ databases">
        <authorList>
            <consortium name="Pathogen Informatics"/>
            <person name="Doyle S."/>
        </authorList>
    </citation>
    <scope>NUCLEOTIDE SEQUENCE [LARGE SCALE GENOMIC DNA]</scope>
    <source>
        <strain evidence="1 2">NCTC11085</strain>
    </source>
</reference>
<organism evidence="1 2">
    <name type="scientific">Streptococcus sanguinis</name>
    <dbReference type="NCBI Taxonomy" id="1305"/>
    <lineage>
        <taxon>Bacteria</taxon>
        <taxon>Bacillati</taxon>
        <taxon>Bacillota</taxon>
        <taxon>Bacilli</taxon>
        <taxon>Lactobacillales</taxon>
        <taxon>Streptococcaceae</taxon>
        <taxon>Streptococcus</taxon>
    </lineage>
</organism>
<protein>
    <recommendedName>
        <fullName evidence="3">TetR family transcriptional regulator</fullName>
    </recommendedName>
</protein>
<evidence type="ECO:0000313" key="2">
    <source>
        <dbReference type="Proteomes" id="UP000249623"/>
    </source>
</evidence>
<name>A0A2X3VYV4_STRSA</name>
<dbReference type="Proteomes" id="UP000249623">
    <property type="component" value="Chromosome 1"/>
</dbReference>
<dbReference type="AlphaFoldDB" id="A0A2X3VYV4"/>
<evidence type="ECO:0000313" key="1">
    <source>
        <dbReference type="EMBL" id="SQF36373.1"/>
    </source>
</evidence>
<dbReference type="EMBL" id="LS483346">
    <property type="protein sequence ID" value="SQF36373.1"/>
    <property type="molecule type" value="Genomic_DNA"/>
</dbReference>